<evidence type="ECO:0000256" key="1">
    <source>
        <dbReference type="ARBA" id="ARBA00023015"/>
    </source>
</evidence>
<dbReference type="GO" id="GO:0003677">
    <property type="term" value="F:DNA binding"/>
    <property type="evidence" value="ECO:0007669"/>
    <property type="project" value="UniProtKB-KW"/>
</dbReference>
<protein>
    <submittedName>
        <fullName evidence="5">GntR family transcriptional regulator</fullName>
    </submittedName>
</protein>
<keyword evidence="6" id="KW-1185">Reference proteome</keyword>
<proteinExistence type="predicted"/>
<dbReference type="Pfam" id="PF07702">
    <property type="entry name" value="UTRA"/>
    <property type="match status" value="1"/>
</dbReference>
<dbReference type="PANTHER" id="PTHR44846">
    <property type="entry name" value="MANNOSYL-D-GLYCERATE TRANSPORT/METABOLISM SYSTEM REPRESSOR MNGR-RELATED"/>
    <property type="match status" value="1"/>
</dbReference>
<dbReference type="InterPro" id="IPR036388">
    <property type="entry name" value="WH-like_DNA-bd_sf"/>
</dbReference>
<dbReference type="InterPro" id="IPR036390">
    <property type="entry name" value="WH_DNA-bd_sf"/>
</dbReference>
<dbReference type="Gene3D" id="1.10.10.10">
    <property type="entry name" value="Winged helix-like DNA-binding domain superfamily/Winged helix DNA-binding domain"/>
    <property type="match status" value="1"/>
</dbReference>
<accession>A0A919NDH8</accession>
<dbReference type="InterPro" id="IPR011663">
    <property type="entry name" value="UTRA"/>
</dbReference>
<comment type="caution">
    <text evidence="5">The sequence shown here is derived from an EMBL/GenBank/DDBJ whole genome shotgun (WGS) entry which is preliminary data.</text>
</comment>
<evidence type="ECO:0000313" key="5">
    <source>
        <dbReference type="EMBL" id="GIF08881.1"/>
    </source>
</evidence>
<dbReference type="Gene3D" id="3.40.1410.10">
    <property type="entry name" value="Chorismate lyase-like"/>
    <property type="match status" value="1"/>
</dbReference>
<gene>
    <name evidence="5" type="ORF">Asi03nite_64190</name>
</gene>
<dbReference type="Proteomes" id="UP000629619">
    <property type="component" value="Unassembled WGS sequence"/>
</dbReference>
<dbReference type="RefSeq" id="WP_239103068.1">
    <property type="nucleotide sequence ID" value="NZ_BOMW01000069.1"/>
</dbReference>
<dbReference type="SUPFAM" id="SSF46785">
    <property type="entry name" value="Winged helix' DNA-binding domain"/>
    <property type="match status" value="1"/>
</dbReference>
<dbReference type="EMBL" id="BOMW01000069">
    <property type="protein sequence ID" value="GIF08881.1"/>
    <property type="molecule type" value="Genomic_DNA"/>
</dbReference>
<dbReference type="CDD" id="cd07377">
    <property type="entry name" value="WHTH_GntR"/>
    <property type="match status" value="1"/>
</dbReference>
<evidence type="ECO:0000256" key="2">
    <source>
        <dbReference type="ARBA" id="ARBA00023125"/>
    </source>
</evidence>
<evidence type="ECO:0000256" key="3">
    <source>
        <dbReference type="ARBA" id="ARBA00023163"/>
    </source>
</evidence>
<dbReference type="PROSITE" id="PS50949">
    <property type="entry name" value="HTH_GNTR"/>
    <property type="match status" value="1"/>
</dbReference>
<feature type="domain" description="HTH gntR-type" evidence="4">
    <location>
        <begin position="10"/>
        <end position="78"/>
    </location>
</feature>
<dbReference type="Pfam" id="PF00392">
    <property type="entry name" value="GntR"/>
    <property type="match status" value="1"/>
</dbReference>
<dbReference type="InterPro" id="IPR050679">
    <property type="entry name" value="Bact_HTH_transcr_reg"/>
</dbReference>
<evidence type="ECO:0000259" key="4">
    <source>
        <dbReference type="PROSITE" id="PS50949"/>
    </source>
</evidence>
<sequence length="258" mass="28246">MTTGGPTDARPLQVRVADDLRMAIESGKYAPGEKLPTLDELAAANLCSLAVVRKAMDLLRQQGLVVTVQGKGTFVRFRPTARRHGIERYSKSRWRAGKPILTAEAESQGHTAGQLLRELGETPAPPDVAERFGIAPGTPVWVRRRTTLVDDRPNQLADSYYELDVVTEARQIKEENTGPGGGFARLEEAGFELDEISEEWSTRMPTGPEAVALRLPAGTPVVDLIRTTFDTTGRAVEVMLAVMAGDMVKMAYKFKIPD</sequence>
<dbReference type="GO" id="GO:0003700">
    <property type="term" value="F:DNA-binding transcription factor activity"/>
    <property type="evidence" value="ECO:0007669"/>
    <property type="project" value="InterPro"/>
</dbReference>
<dbReference type="GO" id="GO:0045892">
    <property type="term" value="P:negative regulation of DNA-templated transcription"/>
    <property type="evidence" value="ECO:0007669"/>
    <property type="project" value="TreeGrafter"/>
</dbReference>
<dbReference type="SUPFAM" id="SSF64288">
    <property type="entry name" value="Chorismate lyase-like"/>
    <property type="match status" value="1"/>
</dbReference>
<evidence type="ECO:0000313" key="6">
    <source>
        <dbReference type="Proteomes" id="UP000629619"/>
    </source>
</evidence>
<keyword evidence="2" id="KW-0238">DNA-binding</keyword>
<dbReference type="InterPro" id="IPR000524">
    <property type="entry name" value="Tscrpt_reg_HTH_GntR"/>
</dbReference>
<organism evidence="5 6">
    <name type="scientific">Actinoplanes siamensis</name>
    <dbReference type="NCBI Taxonomy" id="1223317"/>
    <lineage>
        <taxon>Bacteria</taxon>
        <taxon>Bacillati</taxon>
        <taxon>Actinomycetota</taxon>
        <taxon>Actinomycetes</taxon>
        <taxon>Micromonosporales</taxon>
        <taxon>Micromonosporaceae</taxon>
        <taxon>Actinoplanes</taxon>
    </lineage>
</organism>
<keyword evidence="1" id="KW-0805">Transcription regulation</keyword>
<dbReference type="AlphaFoldDB" id="A0A919NDH8"/>
<dbReference type="PANTHER" id="PTHR44846:SF17">
    <property type="entry name" value="GNTR-FAMILY TRANSCRIPTIONAL REGULATOR"/>
    <property type="match status" value="1"/>
</dbReference>
<reference evidence="5" key="1">
    <citation type="submission" date="2021-01" db="EMBL/GenBank/DDBJ databases">
        <title>Whole genome shotgun sequence of Actinoplanes siamensis NBRC 109076.</title>
        <authorList>
            <person name="Komaki H."/>
            <person name="Tamura T."/>
        </authorList>
    </citation>
    <scope>NUCLEOTIDE SEQUENCE</scope>
    <source>
        <strain evidence="5">NBRC 109076</strain>
    </source>
</reference>
<keyword evidence="3" id="KW-0804">Transcription</keyword>
<name>A0A919NDH8_9ACTN</name>
<dbReference type="InterPro" id="IPR028978">
    <property type="entry name" value="Chorismate_lyase_/UTRA_dom_sf"/>
</dbReference>
<dbReference type="SMART" id="SM00866">
    <property type="entry name" value="UTRA"/>
    <property type="match status" value="1"/>
</dbReference>
<dbReference type="SMART" id="SM00345">
    <property type="entry name" value="HTH_GNTR"/>
    <property type="match status" value="1"/>
</dbReference>